<dbReference type="InterPro" id="IPR032675">
    <property type="entry name" value="LRR_dom_sf"/>
</dbReference>
<name>A0A2R6NQE7_9APHY</name>
<comment type="caution">
    <text evidence="1">The sequence shown here is derived from an EMBL/GenBank/DDBJ whole genome shotgun (WGS) entry which is preliminary data.</text>
</comment>
<dbReference type="EMBL" id="MLYV02000956">
    <property type="protein sequence ID" value="PSR74796.1"/>
    <property type="molecule type" value="Genomic_DNA"/>
</dbReference>
<proteinExistence type="predicted"/>
<evidence type="ECO:0000313" key="1">
    <source>
        <dbReference type="EMBL" id="PSR74796.1"/>
    </source>
</evidence>
<organism evidence="1 2">
    <name type="scientific">Hermanssonia centrifuga</name>
    <dbReference type="NCBI Taxonomy" id="98765"/>
    <lineage>
        <taxon>Eukaryota</taxon>
        <taxon>Fungi</taxon>
        <taxon>Dikarya</taxon>
        <taxon>Basidiomycota</taxon>
        <taxon>Agaricomycotina</taxon>
        <taxon>Agaricomycetes</taxon>
        <taxon>Polyporales</taxon>
        <taxon>Meruliaceae</taxon>
        <taxon>Hermanssonia</taxon>
    </lineage>
</organism>
<keyword evidence="2" id="KW-1185">Reference proteome</keyword>
<protein>
    <submittedName>
        <fullName evidence="1">Uncharacterized protein</fullName>
    </submittedName>
</protein>
<dbReference type="AlphaFoldDB" id="A0A2R6NQE7"/>
<dbReference type="Gene3D" id="3.80.10.10">
    <property type="entry name" value="Ribonuclease Inhibitor"/>
    <property type="match status" value="1"/>
</dbReference>
<evidence type="ECO:0000313" key="2">
    <source>
        <dbReference type="Proteomes" id="UP000186601"/>
    </source>
</evidence>
<gene>
    <name evidence="1" type="ORF">PHLCEN_2v9510</name>
</gene>
<dbReference type="OrthoDB" id="2791066at2759"/>
<dbReference type="SUPFAM" id="SSF52047">
    <property type="entry name" value="RNI-like"/>
    <property type="match status" value="1"/>
</dbReference>
<dbReference type="STRING" id="98765.A0A2R6NQE7"/>
<reference evidence="1 2" key="1">
    <citation type="submission" date="2018-02" db="EMBL/GenBank/DDBJ databases">
        <title>Genome sequence of the basidiomycete white-rot fungus Phlebia centrifuga.</title>
        <authorList>
            <person name="Granchi Z."/>
            <person name="Peng M."/>
            <person name="de Vries R.P."/>
            <person name="Hilden K."/>
            <person name="Makela M.R."/>
            <person name="Grigoriev I."/>
            <person name="Riley R."/>
        </authorList>
    </citation>
    <scope>NUCLEOTIDE SEQUENCE [LARGE SCALE GENOMIC DNA]</scope>
    <source>
        <strain evidence="1 2">FBCC195</strain>
    </source>
</reference>
<accession>A0A2R6NQE7</accession>
<dbReference type="Proteomes" id="UP000186601">
    <property type="component" value="Unassembled WGS sequence"/>
</dbReference>
<sequence length="543" mass="60205">METTAHNSSVPSPIMLIPPELLIRIIQLYISRYKELEEDYLPTPGTPTHCFITPGPYAWIRVTHVCQSWRDILLSCPMLWNDVVVTRHSECIQAMVSRSQQVPLNIRLSPSSGCFVPRPVPLKSLRFLLSEISRIQSLELYINWWIFDDISEKLREPAPLLRSLTLSTPNGVFDDGFSVNQPVLSLCSDDAPVQLEDLSLSCYDFPWLKPSPFRSLKALRINNCGLYKPAVEDVAYGLQFMPHLATLALHDIFLPSSRDVTTLPHISVVISLSALETLSLSGDSVACTALLGCLDIPKNVSISLRYGGLDTHLDSLSLCIPPLRSVLALSNTSPSTLALMRSQRGCNVFFPHTPISIEKTLLSIVTERSRLSIRMPSAISNLERFCDHIAMQDIRRVWMSPMHKGIVDLRGVLAKLHVVVEVHLTGWLAPDVVELLSRTFQGSEAGYMGRVPSSSDNSHDLALPSMRILALSQVQFGKTEGSRVMMGKAGSELVSSLRDALELRKRRGVVIEKLILGDCVGVTPSDIQSLQDIVDVECRGPVI</sequence>